<dbReference type="AlphaFoldDB" id="A0A1G9Q073"/>
<dbReference type="Gene3D" id="2.60.120.260">
    <property type="entry name" value="Galactose-binding domain-like"/>
    <property type="match status" value="1"/>
</dbReference>
<dbReference type="OrthoDB" id="9816001at2"/>
<dbReference type="PANTHER" id="PTHR22901">
    <property type="entry name" value="SIALATE O-ACETYLESTERASE"/>
    <property type="match status" value="1"/>
</dbReference>
<dbReference type="InterPro" id="IPR008979">
    <property type="entry name" value="Galactose-bd-like_sf"/>
</dbReference>
<evidence type="ECO:0000259" key="2">
    <source>
        <dbReference type="Pfam" id="PF03629"/>
    </source>
</evidence>
<organism evidence="3 4">
    <name type="scientific">Siphonobacter aquaeclarae</name>
    <dbReference type="NCBI Taxonomy" id="563176"/>
    <lineage>
        <taxon>Bacteria</taxon>
        <taxon>Pseudomonadati</taxon>
        <taxon>Bacteroidota</taxon>
        <taxon>Cytophagia</taxon>
        <taxon>Cytophagales</taxon>
        <taxon>Cytophagaceae</taxon>
        <taxon>Siphonobacter</taxon>
    </lineage>
</organism>
<evidence type="ECO:0000313" key="3">
    <source>
        <dbReference type="EMBL" id="SDM04313.1"/>
    </source>
</evidence>
<dbReference type="GO" id="GO:0004553">
    <property type="term" value="F:hydrolase activity, hydrolyzing O-glycosyl compounds"/>
    <property type="evidence" value="ECO:0007669"/>
    <property type="project" value="InterPro"/>
</dbReference>
<feature type="domain" description="Sialate O-acetylesterase" evidence="2">
    <location>
        <begin position="424"/>
        <end position="516"/>
    </location>
</feature>
<dbReference type="InterPro" id="IPR036514">
    <property type="entry name" value="SGNH_hydro_sf"/>
</dbReference>
<gene>
    <name evidence="3" type="ORF">SAMN04488090_2403</name>
</gene>
<keyword evidence="4" id="KW-1185">Reference proteome</keyword>
<feature type="domain" description="Sialate O-acetylesterase" evidence="2">
    <location>
        <begin position="102"/>
        <end position="219"/>
    </location>
</feature>
<sequence>MRRLLFLSTLLIVSTFPVAAQIRLPRLVSNGMVLQRDRPLTIWGWASAGEHVSVRFRDVLRETDTRSDGTWSVTLPPQSAGGPSSLHIKGSNSLEVTDILVGDVWLCSGQSNMALPMERVREKYPEVIASANQPMIRHFFLPTRYDFRNPASDVPGGRWETATPQTVLNFSAVAYFFAKELVERERIPIGLVNASVGGSPAEAWMSTEALKAFPEKLETLKALQDTALIRRTLRQEQQDMRDWFGRLHSADKGWQASPNWTDPRADVSGWPTLTIPGYWEDAGAPKGNGAVWFRKDIELPAGLEGKALKLFLGRIIDSDSVFVNGTFIGSVGYQYPPRRYTIPAGLVKAGKNTIVVRVVSSNGKGGFVPDKRYVLETGDSPIDLTGAWNYQIGATVSPAPPTTFFQYKPNGLFNAMIAPLLPLALKGVIWYQGEANTAQPAEYERLLPALIADWRAHWRQADLPFIFVQLANFMEAKALPSESNWAVLREAQRRTLSVPHTAMAVAIDAGEWNDIHPLDKETVGKRLALGAMRVAYGKRDLTSSGPAYRFSESKGKALVLHFDLTGSGLVARGGALSGFVIAGEDGKFVSASARIKGKTVVVHSPEVSKPTIVRYAWADNPDHANLYNKEGLPASPFTTDTRPLQP</sequence>
<dbReference type="EMBL" id="FNGS01000004">
    <property type="protein sequence ID" value="SDM04313.1"/>
    <property type="molecule type" value="Genomic_DNA"/>
</dbReference>
<dbReference type="Pfam" id="PF03629">
    <property type="entry name" value="SASA"/>
    <property type="match status" value="2"/>
</dbReference>
<dbReference type="InterPro" id="IPR039329">
    <property type="entry name" value="SIAE"/>
</dbReference>
<dbReference type="GO" id="GO:0001681">
    <property type="term" value="F:sialate O-acetylesterase activity"/>
    <property type="evidence" value="ECO:0007669"/>
    <property type="project" value="InterPro"/>
</dbReference>
<dbReference type="Proteomes" id="UP000198901">
    <property type="component" value="Unassembled WGS sequence"/>
</dbReference>
<name>A0A1G9Q073_9BACT</name>
<dbReference type="Gene3D" id="3.40.50.1110">
    <property type="entry name" value="SGNH hydrolase"/>
    <property type="match status" value="2"/>
</dbReference>
<evidence type="ECO:0000256" key="1">
    <source>
        <dbReference type="ARBA" id="ARBA00022801"/>
    </source>
</evidence>
<dbReference type="PANTHER" id="PTHR22901:SF0">
    <property type="entry name" value="SIALATE O-ACETYLESTERASE"/>
    <property type="match status" value="1"/>
</dbReference>
<reference evidence="3 4" key="1">
    <citation type="submission" date="2016-10" db="EMBL/GenBank/DDBJ databases">
        <authorList>
            <person name="de Groot N.N."/>
        </authorList>
    </citation>
    <scope>NUCLEOTIDE SEQUENCE [LARGE SCALE GENOMIC DNA]</scope>
    <source>
        <strain evidence="3 4">DSM 21668</strain>
    </source>
</reference>
<dbReference type="SUPFAM" id="SSF52266">
    <property type="entry name" value="SGNH hydrolase"/>
    <property type="match status" value="1"/>
</dbReference>
<dbReference type="InterPro" id="IPR005181">
    <property type="entry name" value="SASA"/>
</dbReference>
<accession>A0A1G9Q073</accession>
<keyword evidence="1" id="KW-0378">Hydrolase</keyword>
<dbReference type="RefSeq" id="WP_093202178.1">
    <property type="nucleotide sequence ID" value="NZ_FNGS01000004.1"/>
</dbReference>
<protein>
    <submittedName>
        <fullName evidence="3">Sialate O-acetylesterase</fullName>
    </submittedName>
</protein>
<dbReference type="SUPFAM" id="SSF49785">
    <property type="entry name" value="Galactose-binding domain-like"/>
    <property type="match status" value="1"/>
</dbReference>
<proteinExistence type="predicted"/>
<evidence type="ECO:0000313" key="4">
    <source>
        <dbReference type="Proteomes" id="UP000198901"/>
    </source>
</evidence>
<dbReference type="STRING" id="563176.SAMN04488090_2403"/>
<dbReference type="GO" id="GO:0005975">
    <property type="term" value="P:carbohydrate metabolic process"/>
    <property type="evidence" value="ECO:0007669"/>
    <property type="project" value="InterPro"/>
</dbReference>